<reference evidence="1 2" key="1">
    <citation type="journal article" date="2018" name="Aquat. Microb. Ecol.">
        <title>Gammaproteobacterial methanotrophs dominate.</title>
        <authorList>
            <person name="Rissanen A.J."/>
            <person name="Saarenheimo J."/>
            <person name="Tiirola M."/>
            <person name="Peura S."/>
            <person name="Aalto S.L."/>
            <person name="Karvinen A."/>
            <person name="Nykanen H."/>
        </authorList>
    </citation>
    <scope>NUCLEOTIDE SEQUENCE [LARGE SCALE GENOMIC DNA]</scope>
    <source>
        <strain evidence="1">AMbin10</strain>
    </source>
</reference>
<proteinExistence type="predicted"/>
<organism evidence="1 2">
    <name type="scientific">Candidatus Methylumidiphilus alinenensis</name>
    <dbReference type="NCBI Taxonomy" id="2202197"/>
    <lineage>
        <taxon>Bacteria</taxon>
        <taxon>Pseudomonadati</taxon>
        <taxon>Pseudomonadota</taxon>
        <taxon>Gammaproteobacteria</taxon>
        <taxon>Methylococcales</taxon>
        <taxon>Candidatus Methylumidiphilus</taxon>
    </lineage>
</organism>
<comment type="caution">
    <text evidence="1">The sequence shown here is derived from an EMBL/GenBank/DDBJ whole genome shotgun (WGS) entry which is preliminary data.</text>
</comment>
<gene>
    <name evidence="1" type="ORF">DM484_12255</name>
</gene>
<evidence type="ECO:0000313" key="2">
    <source>
        <dbReference type="Proteomes" id="UP000249396"/>
    </source>
</evidence>
<evidence type="ECO:0000313" key="1">
    <source>
        <dbReference type="EMBL" id="PZN78806.1"/>
    </source>
</evidence>
<dbReference type="AlphaFoldDB" id="A0A2W4R7A5"/>
<dbReference type="EMBL" id="QJPH01000313">
    <property type="protein sequence ID" value="PZN78806.1"/>
    <property type="molecule type" value="Genomic_DNA"/>
</dbReference>
<accession>A0A2W4R7A5</accession>
<protein>
    <submittedName>
        <fullName evidence="1">Uncharacterized protein</fullName>
    </submittedName>
</protein>
<name>A0A2W4R7A5_9GAMM</name>
<sequence length="176" mass="19896">MGKLDGAVSKTRTEEDAQKHQEVVKYFWKTIEEAIKSFGLDFSKVKIYQDSLPICGKEVEIVDDTAKTGSQNYLLLQSLRNKGATIMGTESPTLLLEEYELMQQVYNPNHGQKPPSMELAQSLLDRRDEYISIRINETLLDGELGLLFLGLNHRIEGRLASDITLIQPLGELRQGK</sequence>
<dbReference type="Proteomes" id="UP000249396">
    <property type="component" value="Unassembled WGS sequence"/>
</dbReference>